<reference evidence="2 3" key="1">
    <citation type="journal article" date="2023" name="Plants (Basel)">
        <title>Bridging the Gap: Combining Genomics and Transcriptomics Approaches to Understand Stylosanthes scabra, an Orphan Legume from the Brazilian Caatinga.</title>
        <authorList>
            <person name="Ferreira-Neto J.R.C."/>
            <person name="da Silva M.D."/>
            <person name="Binneck E."/>
            <person name="de Melo N.F."/>
            <person name="da Silva R.H."/>
            <person name="de Melo A.L.T.M."/>
            <person name="Pandolfi V."/>
            <person name="Bustamante F.O."/>
            <person name="Brasileiro-Vidal A.C."/>
            <person name="Benko-Iseppon A.M."/>
        </authorList>
    </citation>
    <scope>NUCLEOTIDE SEQUENCE [LARGE SCALE GENOMIC DNA]</scope>
    <source>
        <tissue evidence="2">Leaves</tissue>
    </source>
</reference>
<feature type="compositionally biased region" description="Acidic residues" evidence="1">
    <location>
        <begin position="12"/>
        <end position="34"/>
    </location>
</feature>
<evidence type="ECO:0000313" key="2">
    <source>
        <dbReference type="EMBL" id="MED6158757.1"/>
    </source>
</evidence>
<name>A0ABU6UDF6_9FABA</name>
<organism evidence="2 3">
    <name type="scientific">Stylosanthes scabra</name>
    <dbReference type="NCBI Taxonomy" id="79078"/>
    <lineage>
        <taxon>Eukaryota</taxon>
        <taxon>Viridiplantae</taxon>
        <taxon>Streptophyta</taxon>
        <taxon>Embryophyta</taxon>
        <taxon>Tracheophyta</taxon>
        <taxon>Spermatophyta</taxon>
        <taxon>Magnoliopsida</taxon>
        <taxon>eudicotyledons</taxon>
        <taxon>Gunneridae</taxon>
        <taxon>Pentapetalae</taxon>
        <taxon>rosids</taxon>
        <taxon>fabids</taxon>
        <taxon>Fabales</taxon>
        <taxon>Fabaceae</taxon>
        <taxon>Papilionoideae</taxon>
        <taxon>50 kb inversion clade</taxon>
        <taxon>dalbergioids sensu lato</taxon>
        <taxon>Dalbergieae</taxon>
        <taxon>Pterocarpus clade</taxon>
        <taxon>Stylosanthes</taxon>
    </lineage>
</organism>
<accession>A0ABU6UDF6</accession>
<dbReference type="Proteomes" id="UP001341840">
    <property type="component" value="Unassembled WGS sequence"/>
</dbReference>
<keyword evidence="3" id="KW-1185">Reference proteome</keyword>
<gene>
    <name evidence="2" type="ORF">PIB30_035686</name>
</gene>
<dbReference type="EMBL" id="JASCZI010121000">
    <property type="protein sequence ID" value="MED6158757.1"/>
    <property type="molecule type" value="Genomic_DNA"/>
</dbReference>
<evidence type="ECO:0000313" key="3">
    <source>
        <dbReference type="Proteomes" id="UP001341840"/>
    </source>
</evidence>
<protein>
    <submittedName>
        <fullName evidence="2">Uncharacterized protein</fullName>
    </submittedName>
</protein>
<feature type="region of interest" description="Disordered" evidence="1">
    <location>
        <begin position="1"/>
        <end position="34"/>
    </location>
</feature>
<evidence type="ECO:0000256" key="1">
    <source>
        <dbReference type="SAM" id="MobiDB-lite"/>
    </source>
</evidence>
<proteinExistence type="predicted"/>
<sequence length="116" mass="13310">MDTEKQTILEENLSDSEEELEANYEVDDKDEDDEEDRAIVALQNSIDFAAMNASEFAEREKMAVAAPDDGEFMVRMEYSSRKSIISAIRSYSICRGVDYAVYEPELQTFYAKCKSY</sequence>
<comment type="caution">
    <text evidence="2">The sequence shown here is derived from an EMBL/GenBank/DDBJ whole genome shotgun (WGS) entry which is preliminary data.</text>
</comment>